<dbReference type="AlphaFoldDB" id="A0A8S9TNZ2"/>
<reference evidence="1" key="1">
    <citation type="submission" date="2020-03" db="EMBL/GenBank/DDBJ databases">
        <title>Hybrid Assembly of Korean Phytophthora infestans isolates.</title>
        <authorList>
            <person name="Prokchorchik M."/>
            <person name="Lee Y."/>
            <person name="Seo J."/>
            <person name="Cho J.-H."/>
            <person name="Park Y.-E."/>
            <person name="Jang D.-C."/>
            <person name="Im J.-S."/>
            <person name="Choi J.-G."/>
            <person name="Park H.-J."/>
            <person name="Lee G.-B."/>
            <person name="Lee Y.-G."/>
            <person name="Hong S.-Y."/>
            <person name="Cho K."/>
            <person name="Sohn K.H."/>
        </authorList>
    </citation>
    <scope>NUCLEOTIDE SEQUENCE</scope>
    <source>
        <strain evidence="1">KR_2_A2</strain>
    </source>
</reference>
<gene>
    <name evidence="1" type="ORF">GN958_ATG21208</name>
</gene>
<accession>A0A8S9TNZ2</accession>
<dbReference type="EMBL" id="JAACNO010002937">
    <property type="protein sequence ID" value="KAF4129713.1"/>
    <property type="molecule type" value="Genomic_DNA"/>
</dbReference>
<evidence type="ECO:0000313" key="2">
    <source>
        <dbReference type="Proteomes" id="UP000704712"/>
    </source>
</evidence>
<protein>
    <submittedName>
        <fullName evidence="1">Uncharacterized protein</fullName>
    </submittedName>
</protein>
<proteinExistence type="predicted"/>
<organism evidence="1 2">
    <name type="scientific">Phytophthora infestans</name>
    <name type="common">Potato late blight agent</name>
    <name type="synonym">Botrytis infestans</name>
    <dbReference type="NCBI Taxonomy" id="4787"/>
    <lineage>
        <taxon>Eukaryota</taxon>
        <taxon>Sar</taxon>
        <taxon>Stramenopiles</taxon>
        <taxon>Oomycota</taxon>
        <taxon>Peronosporomycetes</taxon>
        <taxon>Peronosporales</taxon>
        <taxon>Peronosporaceae</taxon>
        <taxon>Phytophthora</taxon>
    </lineage>
</organism>
<dbReference type="Proteomes" id="UP000704712">
    <property type="component" value="Unassembled WGS sequence"/>
</dbReference>
<name>A0A8S9TNZ2_PHYIN</name>
<comment type="caution">
    <text evidence="1">The sequence shown here is derived from an EMBL/GenBank/DDBJ whole genome shotgun (WGS) entry which is preliminary data.</text>
</comment>
<sequence length="62" mass="7125">MLVSARTSWASHDERIAKHKEVSSRRSVFASVEIIVPEFPCKKTLARAFVAEFDLRENRIHA</sequence>
<evidence type="ECO:0000313" key="1">
    <source>
        <dbReference type="EMBL" id="KAF4129713.1"/>
    </source>
</evidence>